<dbReference type="InterPro" id="IPR003764">
    <property type="entry name" value="GlcNAc_6-P_deAcase"/>
</dbReference>
<dbReference type="Proteomes" id="UP001253545">
    <property type="component" value="Unassembled WGS sequence"/>
</dbReference>
<keyword evidence="4 5" id="KW-0119">Carbohydrate metabolism</keyword>
<accession>A0ABU2ZT29</accession>
<dbReference type="EC" id="3.5.1.25" evidence="5"/>
<evidence type="ECO:0000313" key="8">
    <source>
        <dbReference type="Proteomes" id="UP001253545"/>
    </source>
</evidence>
<evidence type="ECO:0000259" key="6">
    <source>
        <dbReference type="Pfam" id="PF01979"/>
    </source>
</evidence>
<comment type="caution">
    <text evidence="7">The sequence shown here is derived from an EMBL/GenBank/DDBJ whole genome shotgun (WGS) entry which is preliminary data.</text>
</comment>
<evidence type="ECO:0000256" key="4">
    <source>
        <dbReference type="ARBA" id="ARBA00023277"/>
    </source>
</evidence>
<comment type="catalytic activity">
    <reaction evidence="5">
        <text>N-acetyl-D-glucosamine 6-phosphate + H2O = D-glucosamine 6-phosphate + acetate</text>
        <dbReference type="Rhea" id="RHEA:22936"/>
        <dbReference type="ChEBI" id="CHEBI:15377"/>
        <dbReference type="ChEBI" id="CHEBI:30089"/>
        <dbReference type="ChEBI" id="CHEBI:57513"/>
        <dbReference type="ChEBI" id="CHEBI:58725"/>
        <dbReference type="EC" id="3.5.1.25"/>
    </reaction>
</comment>
<evidence type="ECO:0000256" key="2">
    <source>
        <dbReference type="ARBA" id="ARBA00022723"/>
    </source>
</evidence>
<keyword evidence="2" id="KW-0479">Metal-binding</keyword>
<dbReference type="PIRSF" id="PIRSF038994">
    <property type="entry name" value="NagA"/>
    <property type="match status" value="1"/>
</dbReference>
<dbReference type="InterPro" id="IPR032466">
    <property type="entry name" value="Metal_Hydrolase"/>
</dbReference>
<dbReference type="Gene3D" id="2.30.40.10">
    <property type="entry name" value="Urease, subunit C, domain 1"/>
    <property type="match status" value="1"/>
</dbReference>
<feature type="domain" description="Amidohydrolase-related" evidence="6">
    <location>
        <begin position="47"/>
        <end position="370"/>
    </location>
</feature>
<evidence type="ECO:0000256" key="3">
    <source>
        <dbReference type="ARBA" id="ARBA00022801"/>
    </source>
</evidence>
<dbReference type="SUPFAM" id="SSF51338">
    <property type="entry name" value="Composite domain of metallo-dependent hydrolases"/>
    <property type="match status" value="1"/>
</dbReference>
<dbReference type="Pfam" id="PF01979">
    <property type="entry name" value="Amidohydro_1"/>
    <property type="match status" value="1"/>
</dbReference>
<dbReference type="SUPFAM" id="SSF51556">
    <property type="entry name" value="Metallo-dependent hydrolases"/>
    <property type="match status" value="1"/>
</dbReference>
<dbReference type="InterPro" id="IPR011059">
    <property type="entry name" value="Metal-dep_hydrolase_composite"/>
</dbReference>
<reference evidence="7 8" key="1">
    <citation type="submission" date="2023-09" db="EMBL/GenBank/DDBJ databases">
        <authorList>
            <person name="Rey-Velasco X."/>
        </authorList>
    </citation>
    <scope>NUCLEOTIDE SEQUENCE [LARGE SCALE GENOMIC DNA]</scope>
    <source>
        <strain evidence="7 8">P117</strain>
    </source>
</reference>
<protein>
    <recommendedName>
        <fullName evidence="5">N-acetylgalactosamine-6-phosphate deacetylase</fullName>
        <ecNumber evidence="5">3.5.1.25</ecNumber>
    </recommendedName>
    <alternativeName>
        <fullName evidence="5">N-acetylglucosamine-6-phosphate deacetylase</fullName>
    </alternativeName>
</protein>
<evidence type="ECO:0000256" key="5">
    <source>
        <dbReference type="PIRNR" id="PIRNR038994"/>
    </source>
</evidence>
<evidence type="ECO:0000256" key="1">
    <source>
        <dbReference type="ARBA" id="ARBA00010716"/>
    </source>
</evidence>
<gene>
    <name evidence="7" type="primary">nagA</name>
    <name evidence="7" type="ORF">RM552_13145</name>
</gene>
<dbReference type="Gene3D" id="3.20.20.140">
    <property type="entry name" value="Metal-dependent hydrolases"/>
    <property type="match status" value="1"/>
</dbReference>
<comment type="similarity">
    <text evidence="1 5">Belongs to the metallo-dependent hydrolases superfamily. NagA family.</text>
</comment>
<proteinExistence type="inferred from homology"/>
<organism evidence="7 8">
    <name type="scientific">Glaciecola petra</name>
    <dbReference type="NCBI Taxonomy" id="3075602"/>
    <lineage>
        <taxon>Bacteria</taxon>
        <taxon>Pseudomonadati</taxon>
        <taxon>Pseudomonadota</taxon>
        <taxon>Gammaproteobacteria</taxon>
        <taxon>Alteromonadales</taxon>
        <taxon>Alteromonadaceae</taxon>
        <taxon>Glaciecola</taxon>
    </lineage>
</organism>
<name>A0ABU2ZT29_9ALTE</name>
<dbReference type="NCBIfam" id="TIGR00221">
    <property type="entry name" value="nagA"/>
    <property type="match status" value="1"/>
</dbReference>
<dbReference type="EMBL" id="JAVRHX010000004">
    <property type="protein sequence ID" value="MDT0595799.1"/>
    <property type="molecule type" value="Genomic_DNA"/>
</dbReference>
<sequence length="384" mass="41037">MQTYYSDHFFDGNNITQSVLMSVDNGIIVDIQAGKAEDADVKLNGLVTSGFIDIQVNGGGGIMFNDIQTPKALHTIMAAHAQFGTTAMLPTLITDNHKKMHAAAEAIYQAIQHNAEGIVGIHFEGPHLSIIKKGIHSEKHIRPVSDADLATITRKDIGKVLVTLAPENVPLDVIKELVNQGVTVSLGHSSADIDTVLAAIEAGAKCFTHLFNAMSGLKAREPGMIAAALGNTNVYAGLIADGHHVHPYNCQLAYKCLGDKRLILVTDAMAHVGSDITSISWVDNVISKQNNRLSLADGSIAGSCISMANSVQNMTKFLGHNSLNSLNNQDNTALTNILNMASLHPAELMNLKNRGSLSIGKRADFVLLNAELAHQGTWIAGEEQ</sequence>
<dbReference type="RefSeq" id="WP_311369325.1">
    <property type="nucleotide sequence ID" value="NZ_JAVRHX010000004.1"/>
</dbReference>
<keyword evidence="3 5" id="KW-0378">Hydrolase</keyword>
<dbReference type="GO" id="GO:0008448">
    <property type="term" value="F:N-acetylglucosamine-6-phosphate deacetylase activity"/>
    <property type="evidence" value="ECO:0007669"/>
    <property type="project" value="UniProtKB-EC"/>
</dbReference>
<dbReference type="PANTHER" id="PTHR11113">
    <property type="entry name" value="N-ACETYLGLUCOSAMINE-6-PHOSPHATE DEACETYLASE"/>
    <property type="match status" value="1"/>
</dbReference>
<keyword evidence="8" id="KW-1185">Reference proteome</keyword>
<dbReference type="InterPro" id="IPR006680">
    <property type="entry name" value="Amidohydro-rel"/>
</dbReference>
<evidence type="ECO:0000313" key="7">
    <source>
        <dbReference type="EMBL" id="MDT0595799.1"/>
    </source>
</evidence>
<dbReference type="PANTHER" id="PTHR11113:SF14">
    <property type="entry name" value="N-ACETYLGLUCOSAMINE-6-PHOSPHATE DEACETYLASE"/>
    <property type="match status" value="1"/>
</dbReference>